<accession>L0DM98</accession>
<dbReference type="PANTHER" id="PTHR40099:SF1">
    <property type="entry name" value="ACETOLACTATE SYNTHASE, SMALL SUBUNIT"/>
    <property type="match status" value="1"/>
</dbReference>
<proteinExistence type="predicted"/>
<dbReference type="RefSeq" id="WP_015248909.1">
    <property type="nucleotide sequence ID" value="NC_019892.1"/>
</dbReference>
<dbReference type="Proteomes" id="UP000010798">
    <property type="component" value="Chromosome"/>
</dbReference>
<dbReference type="KEGG" id="saci:Sinac_5680"/>
<dbReference type="EMBL" id="CP003364">
    <property type="protein sequence ID" value="AGA29811.1"/>
    <property type="molecule type" value="Genomic_DNA"/>
</dbReference>
<keyword evidence="3" id="KW-1185">Reference proteome</keyword>
<dbReference type="SUPFAM" id="SSF55021">
    <property type="entry name" value="ACT-like"/>
    <property type="match status" value="2"/>
</dbReference>
<evidence type="ECO:0000313" key="2">
    <source>
        <dbReference type="EMBL" id="AGA29811.1"/>
    </source>
</evidence>
<name>L0DM98_SINAD</name>
<gene>
    <name evidence="2" type="ordered locus">Sinac_5680</name>
</gene>
<dbReference type="InterPro" id="IPR045865">
    <property type="entry name" value="ACT-like_dom_sf"/>
</dbReference>
<protein>
    <submittedName>
        <fullName evidence="2">ACT domain-containing protein</fullName>
    </submittedName>
</protein>
<dbReference type="STRING" id="886293.Sinac_5680"/>
<evidence type="ECO:0000259" key="1">
    <source>
        <dbReference type="Pfam" id="PF19571"/>
    </source>
</evidence>
<dbReference type="InterPro" id="IPR045739">
    <property type="entry name" value="ACT_dom_pair"/>
</dbReference>
<dbReference type="OrthoDB" id="287144at2"/>
<dbReference type="HOGENOM" id="CLU_136790_1_1_0"/>
<dbReference type="Pfam" id="PF19571">
    <property type="entry name" value="ACT_8"/>
    <property type="match status" value="1"/>
</dbReference>
<dbReference type="Gene3D" id="3.30.2130.10">
    <property type="entry name" value="VC0802-like"/>
    <property type="match status" value="1"/>
</dbReference>
<sequence>MSFGEGAGSEVDFETMQGRNWPSLTQFSVFLENRVGQLLEVIRAFNGSKVKIVGLTISDSADCSILRLVLSHPEQGREILALHKLAFAENELLGAELPTGPGSLADLCAALLQAEINIHYAYPLIIHPHGRCAVALHVDNIEQAGTALHAMGFEIVCEADLSA</sequence>
<reference evidence="2 3" key="1">
    <citation type="submission" date="2012-02" db="EMBL/GenBank/DDBJ databases">
        <title>Complete sequence of chromosome of Singulisphaera acidiphila DSM 18658.</title>
        <authorList>
            <consortium name="US DOE Joint Genome Institute (JGI-PGF)"/>
            <person name="Lucas S."/>
            <person name="Copeland A."/>
            <person name="Lapidus A."/>
            <person name="Glavina del Rio T."/>
            <person name="Dalin E."/>
            <person name="Tice H."/>
            <person name="Bruce D."/>
            <person name="Goodwin L."/>
            <person name="Pitluck S."/>
            <person name="Peters L."/>
            <person name="Ovchinnikova G."/>
            <person name="Chertkov O."/>
            <person name="Kyrpides N."/>
            <person name="Mavromatis K."/>
            <person name="Ivanova N."/>
            <person name="Brettin T."/>
            <person name="Detter J.C."/>
            <person name="Han C."/>
            <person name="Larimer F."/>
            <person name="Land M."/>
            <person name="Hauser L."/>
            <person name="Markowitz V."/>
            <person name="Cheng J.-F."/>
            <person name="Hugenholtz P."/>
            <person name="Woyke T."/>
            <person name="Wu D."/>
            <person name="Tindall B."/>
            <person name="Pomrenke H."/>
            <person name="Brambilla E."/>
            <person name="Klenk H.-P."/>
            <person name="Eisen J.A."/>
        </authorList>
    </citation>
    <scope>NUCLEOTIDE SEQUENCE [LARGE SCALE GENOMIC DNA]</scope>
    <source>
        <strain evidence="3">ATCC BAA-1392 / DSM 18658 / VKM B-2454 / MOB10</strain>
    </source>
</reference>
<feature type="domain" description="ACT" evidence="1">
    <location>
        <begin position="24"/>
        <end position="162"/>
    </location>
</feature>
<dbReference type="eggNOG" id="COG4747">
    <property type="taxonomic scope" value="Bacteria"/>
</dbReference>
<organism evidence="2 3">
    <name type="scientific">Singulisphaera acidiphila (strain ATCC BAA-1392 / DSM 18658 / VKM B-2454 / MOB10)</name>
    <dbReference type="NCBI Taxonomy" id="886293"/>
    <lineage>
        <taxon>Bacteria</taxon>
        <taxon>Pseudomonadati</taxon>
        <taxon>Planctomycetota</taxon>
        <taxon>Planctomycetia</taxon>
        <taxon>Isosphaerales</taxon>
        <taxon>Isosphaeraceae</taxon>
        <taxon>Singulisphaera</taxon>
    </lineage>
</organism>
<dbReference type="PANTHER" id="PTHR40099">
    <property type="entry name" value="ACETOLACTATE SYNTHASE, SMALL SUBUNIT"/>
    <property type="match status" value="1"/>
</dbReference>
<evidence type="ECO:0000313" key="3">
    <source>
        <dbReference type="Proteomes" id="UP000010798"/>
    </source>
</evidence>
<dbReference type="AlphaFoldDB" id="L0DM98"/>